<accession>A0ACC3T8K5</accession>
<keyword evidence="2" id="KW-1185">Reference proteome</keyword>
<dbReference type="EMBL" id="MU971342">
    <property type="protein sequence ID" value="KAK9239946.1"/>
    <property type="molecule type" value="Genomic_DNA"/>
</dbReference>
<evidence type="ECO:0000313" key="1">
    <source>
        <dbReference type="EMBL" id="KAK9239946.1"/>
    </source>
</evidence>
<name>A0ACC3T8K5_LIPKO</name>
<proteinExistence type="predicted"/>
<reference evidence="2" key="1">
    <citation type="journal article" date="2024" name="Front. Bioeng. Biotechnol.">
        <title>Genome-scale model development and genomic sequencing of the oleaginous clade Lipomyces.</title>
        <authorList>
            <person name="Czajka J.J."/>
            <person name="Han Y."/>
            <person name="Kim J."/>
            <person name="Mondo S.J."/>
            <person name="Hofstad B.A."/>
            <person name="Robles A."/>
            <person name="Haridas S."/>
            <person name="Riley R."/>
            <person name="LaButti K."/>
            <person name="Pangilinan J."/>
            <person name="Andreopoulos W."/>
            <person name="Lipzen A."/>
            <person name="Yan J."/>
            <person name="Wang M."/>
            <person name="Ng V."/>
            <person name="Grigoriev I.V."/>
            <person name="Spatafora J.W."/>
            <person name="Magnuson J.K."/>
            <person name="Baker S.E."/>
            <person name="Pomraning K.R."/>
        </authorList>
    </citation>
    <scope>NUCLEOTIDE SEQUENCE [LARGE SCALE GENOMIC DNA]</scope>
    <source>
        <strain evidence="2">CBS 7786</strain>
    </source>
</reference>
<dbReference type="Proteomes" id="UP001433508">
    <property type="component" value="Unassembled WGS sequence"/>
</dbReference>
<sequence length="597" mass="66584">MASMASQKSIHELAEEWTALDRNPDTRKEIADLLKGNNVAELERRLRKRIQFGTAGLRAKMQAGFSRMNDLTVLQASQGLAVYVAQTVPDALNKGIVIGHDHRHHSSDFARLTACAFITNGFKVHYFDRLVHTPLVPFGVEALGAACGVMITASHNAGPDNGYKVYWGNGCQIIPPHDQGIAVSIDENLTPWVWDKDLVNKSPLVCRPLDRVVDMYYKVLGNLVQGSTVNPAMRFMYTPMHGVGLPYAIRAAALIGAEHDTNMFSVAEQAQPDPDFSTVKFPNPEEQGALDLAMKTSDRLGISLVLANDPDADRFSAAVKGADGEWMQLTGNELGILFAYFIFKTEPVESNIAMLSSTASSQVLRSMSDIEGFHYEETLTGFKWLGNRALDLERQGYKVPFAFEEAIGYMFHGLHDKDGICAMLMFIKLLCWIEEAILGDNMTPAQGIILCLEEIYSKYGYFEDKNSYYVSLDPAVTAAVFQSIRTMNPSERGEYRYPKMVGNRNVTYWRDLTLGYDSSTPDHVPLLPVSKSSEMITCILDNSARVTIRGSGTEPKLKVYVEAKSSSREKSKQVAEEVWDDLEREWFKPRETGLLRP</sequence>
<evidence type="ECO:0000313" key="2">
    <source>
        <dbReference type="Proteomes" id="UP001433508"/>
    </source>
</evidence>
<comment type="caution">
    <text evidence="1">The sequence shown here is derived from an EMBL/GenBank/DDBJ whole genome shotgun (WGS) entry which is preliminary data.</text>
</comment>
<gene>
    <name evidence="1" type="ORF">V1525DRAFT_396408</name>
</gene>
<organism evidence="1 2">
    <name type="scientific">Lipomyces kononenkoae</name>
    <name type="common">Yeast</name>
    <dbReference type="NCBI Taxonomy" id="34357"/>
    <lineage>
        <taxon>Eukaryota</taxon>
        <taxon>Fungi</taxon>
        <taxon>Dikarya</taxon>
        <taxon>Ascomycota</taxon>
        <taxon>Saccharomycotina</taxon>
        <taxon>Lipomycetes</taxon>
        <taxon>Lipomycetales</taxon>
        <taxon>Lipomycetaceae</taxon>
        <taxon>Lipomyces</taxon>
    </lineage>
</organism>
<protein>
    <submittedName>
        <fullName evidence="1">Uncharacterized protein</fullName>
    </submittedName>
</protein>